<dbReference type="InterPro" id="IPR002083">
    <property type="entry name" value="MATH/TRAF_dom"/>
</dbReference>
<sequence>MKSFSIQNFFILHIFLLLNLDNFNPARCEWVKLQLDKFSEFVKEPVGTRRQGDKVIVHGMSWHLEAFINESNTAKYLAMSLHCSSNSKIDLNWNCYARSFFLIKVGHKSVLAKQMNGSPFNERTFLEFTELIQIEKLLNICQSANEDSVELEAMFRPETPCGNSLPRTDILTVTSNGDESKLDVPINKKFLAAHSEFFGVLLDRNTAKRWSVSIDPPDTVEHFSKMIDVLHLGDYVLNDENVENVLSLADKFYVEEVKGKCLKFLASEHCKIPTMKKFQIATKYGVALVEHILHMMKKSDFDGKKFIYNLNLTNDDNQKLENRHRQLFPPTETDDGSEEKRQRTN</sequence>
<dbReference type="InterPro" id="IPR008974">
    <property type="entry name" value="TRAF-like"/>
</dbReference>
<feature type="chain" id="PRO_5038116125" evidence="2">
    <location>
        <begin position="29"/>
        <end position="345"/>
    </location>
</feature>
<dbReference type="SUPFAM" id="SSF54695">
    <property type="entry name" value="POZ domain"/>
    <property type="match status" value="1"/>
</dbReference>
<dbReference type="InterPro" id="IPR011333">
    <property type="entry name" value="SKP1/BTB/POZ_sf"/>
</dbReference>
<dbReference type="CDD" id="cd00121">
    <property type="entry name" value="MATH"/>
    <property type="match status" value="1"/>
</dbReference>
<dbReference type="PANTHER" id="PTHR22744:SF14">
    <property type="entry name" value="BTB DOMAIN-CONTAINING PROTEIN-RELATED"/>
    <property type="match status" value="1"/>
</dbReference>
<dbReference type="PANTHER" id="PTHR22744">
    <property type="entry name" value="HELIX LOOP HELIX PROTEIN 21-RELATED"/>
    <property type="match status" value="1"/>
</dbReference>
<feature type="region of interest" description="Disordered" evidence="1">
    <location>
        <begin position="320"/>
        <end position="345"/>
    </location>
</feature>
<evidence type="ECO:0000256" key="2">
    <source>
        <dbReference type="SAM" id="SignalP"/>
    </source>
</evidence>
<dbReference type="SMART" id="SM00225">
    <property type="entry name" value="BTB"/>
    <property type="match status" value="1"/>
</dbReference>
<dbReference type="Gene3D" id="3.30.710.10">
    <property type="entry name" value="Potassium Channel Kv1.1, Chain A"/>
    <property type="match status" value="1"/>
</dbReference>
<keyword evidence="4" id="KW-1185">Reference proteome</keyword>
<dbReference type="Pfam" id="PF00917">
    <property type="entry name" value="MATH"/>
    <property type="match status" value="1"/>
</dbReference>
<dbReference type="SUPFAM" id="SSF49599">
    <property type="entry name" value="TRAF domain-like"/>
    <property type="match status" value="1"/>
</dbReference>
<proteinExistence type="predicted"/>
<dbReference type="Proteomes" id="UP000887572">
    <property type="component" value="Unplaced"/>
</dbReference>
<dbReference type="PROSITE" id="PS50097">
    <property type="entry name" value="BTB"/>
    <property type="match status" value="1"/>
</dbReference>
<dbReference type="InterPro" id="IPR000210">
    <property type="entry name" value="BTB/POZ_dom"/>
</dbReference>
<name>A0A914IEJ6_GLORO</name>
<evidence type="ECO:0000256" key="1">
    <source>
        <dbReference type="SAM" id="MobiDB-lite"/>
    </source>
</evidence>
<evidence type="ECO:0000259" key="3">
    <source>
        <dbReference type="PROSITE" id="PS50097"/>
    </source>
</evidence>
<reference evidence="5" key="1">
    <citation type="submission" date="2022-11" db="UniProtKB">
        <authorList>
            <consortium name="WormBaseParasite"/>
        </authorList>
    </citation>
    <scope>IDENTIFICATION</scope>
</reference>
<evidence type="ECO:0000313" key="5">
    <source>
        <dbReference type="WBParaSite" id="Gr19_v10_g9178.t1"/>
    </source>
</evidence>
<feature type="domain" description="BTB" evidence="3">
    <location>
        <begin position="168"/>
        <end position="239"/>
    </location>
</feature>
<feature type="signal peptide" evidence="2">
    <location>
        <begin position="1"/>
        <end position="28"/>
    </location>
</feature>
<evidence type="ECO:0000313" key="4">
    <source>
        <dbReference type="Proteomes" id="UP000887572"/>
    </source>
</evidence>
<dbReference type="Pfam" id="PF00651">
    <property type="entry name" value="BTB"/>
    <property type="match status" value="1"/>
</dbReference>
<accession>A0A914IEJ6</accession>
<protein>
    <submittedName>
        <fullName evidence="5">BTB domain-containing protein</fullName>
    </submittedName>
</protein>
<dbReference type="AlphaFoldDB" id="A0A914IEJ6"/>
<dbReference type="Gene3D" id="2.60.210.10">
    <property type="entry name" value="Apoptosis, Tumor Necrosis Factor Receptor Associated Protein 2, Chain A"/>
    <property type="match status" value="1"/>
</dbReference>
<keyword evidence="2" id="KW-0732">Signal</keyword>
<organism evidence="4 5">
    <name type="scientific">Globodera rostochiensis</name>
    <name type="common">Golden nematode worm</name>
    <name type="synonym">Heterodera rostochiensis</name>
    <dbReference type="NCBI Taxonomy" id="31243"/>
    <lineage>
        <taxon>Eukaryota</taxon>
        <taxon>Metazoa</taxon>
        <taxon>Ecdysozoa</taxon>
        <taxon>Nematoda</taxon>
        <taxon>Chromadorea</taxon>
        <taxon>Rhabditida</taxon>
        <taxon>Tylenchina</taxon>
        <taxon>Tylenchomorpha</taxon>
        <taxon>Tylenchoidea</taxon>
        <taxon>Heteroderidae</taxon>
        <taxon>Heteroderinae</taxon>
        <taxon>Globodera</taxon>
    </lineage>
</organism>
<dbReference type="WBParaSite" id="Gr19_v10_g9178.t1">
    <property type="protein sequence ID" value="Gr19_v10_g9178.t1"/>
    <property type="gene ID" value="Gr19_v10_g9178"/>
</dbReference>